<evidence type="ECO:0000256" key="9">
    <source>
        <dbReference type="SAM" id="MobiDB-lite"/>
    </source>
</evidence>
<dbReference type="AlphaFoldDB" id="S8BY21"/>
<dbReference type="EMBL" id="AQGS01000050">
    <property type="protein sequence ID" value="EPS44358.1"/>
    <property type="molecule type" value="Genomic_DNA"/>
</dbReference>
<feature type="region of interest" description="Disordered" evidence="9">
    <location>
        <begin position="19"/>
        <end position="57"/>
    </location>
</feature>
<organism evidence="11 12">
    <name type="scientific">Dactylellina haptotyla (strain CBS 200.50)</name>
    <name type="common">Nematode-trapping fungus</name>
    <name type="synonym">Monacrosporium haptotylum</name>
    <dbReference type="NCBI Taxonomy" id="1284197"/>
    <lineage>
        <taxon>Eukaryota</taxon>
        <taxon>Fungi</taxon>
        <taxon>Dikarya</taxon>
        <taxon>Ascomycota</taxon>
        <taxon>Pezizomycotina</taxon>
        <taxon>Orbiliomycetes</taxon>
        <taxon>Orbiliales</taxon>
        <taxon>Orbiliaceae</taxon>
        <taxon>Dactylellina</taxon>
    </lineage>
</organism>
<protein>
    <recommendedName>
        <fullName evidence="13">Actin-like ATPase domain-containing protein</fullName>
    </recommendedName>
</protein>
<dbReference type="Gene3D" id="3.90.640.10">
    <property type="entry name" value="Actin, Chain A, domain 4"/>
    <property type="match status" value="2"/>
</dbReference>
<feature type="signal peptide" evidence="10">
    <location>
        <begin position="1"/>
        <end position="18"/>
    </location>
</feature>
<dbReference type="eggNOG" id="KOG0681">
    <property type="taxonomic scope" value="Eukaryota"/>
</dbReference>
<name>S8BY21_DACHA</name>
<evidence type="ECO:0000256" key="2">
    <source>
        <dbReference type="ARBA" id="ARBA00022763"/>
    </source>
</evidence>
<dbReference type="InterPro" id="IPR043129">
    <property type="entry name" value="ATPase_NBD"/>
</dbReference>
<dbReference type="CDD" id="cd10211">
    <property type="entry name" value="ASKHA_NBD_Arp5"/>
    <property type="match status" value="1"/>
</dbReference>
<proteinExistence type="inferred from homology"/>
<feature type="coiled-coil region" evidence="8">
    <location>
        <begin position="498"/>
        <end position="527"/>
    </location>
</feature>
<dbReference type="Gene3D" id="3.30.420.40">
    <property type="match status" value="4"/>
</dbReference>
<evidence type="ECO:0008006" key="13">
    <source>
        <dbReference type="Google" id="ProtNLM"/>
    </source>
</evidence>
<comment type="similarity">
    <text evidence="7">Belongs to the actin family.</text>
</comment>
<keyword evidence="10" id="KW-0732">Signal</keyword>
<dbReference type="Proteomes" id="UP000015100">
    <property type="component" value="Unassembled WGS sequence"/>
</dbReference>
<feature type="compositionally biased region" description="Polar residues" evidence="9">
    <location>
        <begin position="19"/>
        <end position="39"/>
    </location>
</feature>
<dbReference type="Pfam" id="PF00022">
    <property type="entry name" value="Actin"/>
    <property type="match status" value="2"/>
</dbReference>
<accession>S8BY21</accession>
<evidence type="ECO:0000256" key="4">
    <source>
        <dbReference type="ARBA" id="ARBA00023054"/>
    </source>
</evidence>
<keyword evidence="12" id="KW-1185">Reference proteome</keyword>
<dbReference type="InterPro" id="IPR004000">
    <property type="entry name" value="Actin"/>
</dbReference>
<evidence type="ECO:0000256" key="8">
    <source>
        <dbReference type="SAM" id="Coils"/>
    </source>
</evidence>
<dbReference type="GO" id="GO:0006974">
    <property type="term" value="P:DNA damage response"/>
    <property type="evidence" value="ECO:0007669"/>
    <property type="project" value="UniProtKB-KW"/>
</dbReference>
<dbReference type="FunFam" id="3.30.420.40:FF:000122">
    <property type="entry name" value="ARP5 actin-related protein 5 homolog"/>
    <property type="match status" value="1"/>
</dbReference>
<keyword evidence="4 8" id="KW-0175">Coiled coil</keyword>
<dbReference type="GO" id="GO:0031011">
    <property type="term" value="C:Ino80 complex"/>
    <property type="evidence" value="ECO:0007669"/>
    <property type="project" value="EnsemblFungi"/>
</dbReference>
<feature type="region of interest" description="Disordered" evidence="9">
    <location>
        <begin position="573"/>
        <end position="594"/>
    </location>
</feature>
<evidence type="ECO:0000256" key="10">
    <source>
        <dbReference type="SAM" id="SignalP"/>
    </source>
</evidence>
<reference evidence="12" key="2">
    <citation type="submission" date="2013-04" db="EMBL/GenBank/DDBJ databases">
        <title>Genomic mechanisms accounting for the adaptation to parasitism in nematode-trapping fungi.</title>
        <authorList>
            <person name="Ahren D.G."/>
        </authorList>
    </citation>
    <scope>NUCLEOTIDE SEQUENCE [LARGE SCALE GENOMIC DNA]</scope>
    <source>
        <strain evidence="12">CBS 200.50</strain>
    </source>
</reference>
<dbReference type="GO" id="GO:0030234">
    <property type="term" value="F:enzyme regulator activity"/>
    <property type="evidence" value="ECO:0007669"/>
    <property type="project" value="EnsemblFungi"/>
</dbReference>
<dbReference type="STRING" id="1284197.S8BY21"/>
<dbReference type="FunFam" id="3.30.420.40:FF:000058">
    <property type="entry name" value="Putative actin-related protein 5"/>
    <property type="match status" value="1"/>
</dbReference>
<feature type="chain" id="PRO_5004548786" description="Actin-like ATPase domain-containing protein" evidence="10">
    <location>
        <begin position="19"/>
        <end position="812"/>
    </location>
</feature>
<sequence>MLLALALMWRANARVGAATNQPAGQPTNRVANVDASSTRDGLVRPTSSPPPYLLSPAKLPSPLSLDSLTMAPTATESAQDSAFKAPPTLYHVSEPKFNGQLPQSDDYDKFKGRNEVAIVIDNGSWNTRVGWSTDTVPRLAFTPICSRYRDRKLGRTFTLVGNDAYADSNSRTAAKNAFDIDVISNFDVMENILDYSFLKLGIDGENGIGHPIVMTETLCNPSYSRKTMSELLFEAYNAPAVMYGVDSLFSYHYNGGTNGLVVSSSNATTHLIPVVNSKGIMNMATRLNWGGAQAVEFLTKLLALKYPGFPSKVYQPQLETLVQDHCYVAQDYKAEMSGYLEMGTLEERDRVIQFPYTEIVKEQKTEEELAKIAERRKESGRRLQEQAAKMRLEKLKKKDEELTYYQHILEKGKNETKKNYSRILENEGFRDEAQLEKRIKELEKSIRRSRNKDLGIEEEEEEEVPSFPLLDVPDEDLDEDGIKQKRAQKLLKANYEARLRLRAEKEKERERIRLENEKDEERRANDLGGWIAEKRSMRDGLVAKLKEREQKKTQLSDRKSLASLNRMKAIAHLASDEPTRKRRRGNDEDTFGADDDDWAIYRDIAAVNEEEEEEDEEMQTELKNLETQLLQFDPDFTEDSLQDAKSNWQNSLIHAFLRGTRPFDLENQAEANQMHLNVERIRVPEVIFEPSMAGVDQAGIVEITTEMLLNRFTDEKQREMIYRDVFLTGGYALFKGFEERLKTALTAVLPFEAPLEVRTAKDPLLDAWKGAALWSKTNIGQPAWKMAAVTKAEYQEKGSDYLKEHNLGNVLS</sequence>
<keyword evidence="6" id="KW-0539">Nucleus</keyword>
<comment type="caution">
    <text evidence="11">The sequence shown here is derived from an EMBL/GenBank/DDBJ whole genome shotgun (WGS) entry which is preliminary data.</text>
</comment>
<dbReference type="HOGENOM" id="CLU_008246_1_0_1"/>
<dbReference type="OrthoDB" id="7340501at2759"/>
<keyword evidence="2" id="KW-0227">DNA damage</keyword>
<dbReference type="GO" id="GO:0006338">
    <property type="term" value="P:chromatin remodeling"/>
    <property type="evidence" value="ECO:0007669"/>
    <property type="project" value="EnsemblFungi"/>
</dbReference>
<dbReference type="SMART" id="SM00268">
    <property type="entry name" value="ACTIN"/>
    <property type="match status" value="1"/>
</dbReference>
<evidence type="ECO:0000256" key="6">
    <source>
        <dbReference type="ARBA" id="ARBA00023242"/>
    </source>
</evidence>
<comment type="subcellular location">
    <subcellularLocation>
        <location evidence="1">Nucleus</location>
    </subcellularLocation>
</comment>
<dbReference type="OMA" id="YPFTEHV"/>
<evidence type="ECO:0000256" key="3">
    <source>
        <dbReference type="ARBA" id="ARBA00023015"/>
    </source>
</evidence>
<evidence type="ECO:0000256" key="7">
    <source>
        <dbReference type="RuleBase" id="RU000487"/>
    </source>
</evidence>
<gene>
    <name evidence="11" type="ORF">H072_1662</name>
</gene>
<evidence type="ECO:0000313" key="12">
    <source>
        <dbReference type="Proteomes" id="UP000015100"/>
    </source>
</evidence>
<feature type="region of interest" description="Disordered" evidence="9">
    <location>
        <begin position="453"/>
        <end position="473"/>
    </location>
</feature>
<evidence type="ECO:0000313" key="11">
    <source>
        <dbReference type="EMBL" id="EPS44358.1"/>
    </source>
</evidence>
<reference evidence="11 12" key="1">
    <citation type="journal article" date="2013" name="PLoS Genet.">
        <title>Genomic mechanisms accounting for the adaptation to parasitism in nematode-trapping fungi.</title>
        <authorList>
            <person name="Meerupati T."/>
            <person name="Andersson K.M."/>
            <person name="Friman E."/>
            <person name="Kumar D."/>
            <person name="Tunlid A."/>
            <person name="Ahren D."/>
        </authorList>
    </citation>
    <scope>NUCLEOTIDE SEQUENCE [LARGE SCALE GENOMIC DNA]</scope>
    <source>
        <strain evidence="11 12">CBS 200.50</strain>
    </source>
</reference>
<keyword evidence="3" id="KW-0805">Transcription regulation</keyword>
<dbReference type="PANTHER" id="PTHR11937">
    <property type="entry name" value="ACTIN"/>
    <property type="match status" value="1"/>
</dbReference>
<evidence type="ECO:0000256" key="1">
    <source>
        <dbReference type="ARBA" id="ARBA00004123"/>
    </source>
</evidence>
<keyword evidence="5" id="KW-0804">Transcription</keyword>
<dbReference type="SUPFAM" id="SSF53067">
    <property type="entry name" value="Actin-like ATPase domain"/>
    <property type="match status" value="2"/>
</dbReference>
<evidence type="ECO:0000256" key="5">
    <source>
        <dbReference type="ARBA" id="ARBA00023163"/>
    </source>
</evidence>